<dbReference type="PROSITE" id="PS50011">
    <property type="entry name" value="PROTEIN_KINASE_DOM"/>
    <property type="match status" value="1"/>
</dbReference>
<feature type="domain" description="Protein kinase" evidence="4">
    <location>
        <begin position="261"/>
        <end position="530"/>
    </location>
</feature>
<evidence type="ECO:0000256" key="1">
    <source>
        <dbReference type="ARBA" id="ARBA00022741"/>
    </source>
</evidence>
<dbReference type="Gene3D" id="1.20.930.20">
    <property type="entry name" value="Adaptor protein Cbl, N-terminal domain"/>
    <property type="match status" value="1"/>
</dbReference>
<name>A0A9W4T0G2_9GLOM</name>
<dbReference type="CDD" id="cd21037">
    <property type="entry name" value="MLKL_NTD"/>
    <property type="match status" value="1"/>
</dbReference>
<dbReference type="GO" id="GO:0004674">
    <property type="term" value="F:protein serine/threonine kinase activity"/>
    <property type="evidence" value="ECO:0007669"/>
    <property type="project" value="TreeGrafter"/>
</dbReference>
<dbReference type="PROSITE" id="PS00109">
    <property type="entry name" value="PROTEIN_KINASE_TYR"/>
    <property type="match status" value="1"/>
</dbReference>
<dbReference type="InterPro" id="IPR000719">
    <property type="entry name" value="Prot_kinase_dom"/>
</dbReference>
<evidence type="ECO:0000256" key="2">
    <source>
        <dbReference type="ARBA" id="ARBA00022840"/>
    </source>
</evidence>
<evidence type="ECO:0000313" key="6">
    <source>
        <dbReference type="Proteomes" id="UP001153678"/>
    </source>
</evidence>
<feature type="compositionally biased region" description="Basic and acidic residues" evidence="3">
    <location>
        <begin position="25"/>
        <end position="41"/>
    </location>
</feature>
<keyword evidence="1" id="KW-0547">Nucleotide-binding</keyword>
<organism evidence="5 6">
    <name type="scientific">Funneliformis geosporum</name>
    <dbReference type="NCBI Taxonomy" id="1117311"/>
    <lineage>
        <taxon>Eukaryota</taxon>
        <taxon>Fungi</taxon>
        <taxon>Fungi incertae sedis</taxon>
        <taxon>Mucoromycota</taxon>
        <taxon>Glomeromycotina</taxon>
        <taxon>Glomeromycetes</taxon>
        <taxon>Glomerales</taxon>
        <taxon>Glomeraceae</taxon>
        <taxon>Funneliformis</taxon>
    </lineage>
</organism>
<evidence type="ECO:0000256" key="3">
    <source>
        <dbReference type="SAM" id="MobiDB-lite"/>
    </source>
</evidence>
<feature type="region of interest" description="Disordered" evidence="3">
    <location>
        <begin position="14"/>
        <end position="52"/>
    </location>
</feature>
<dbReference type="InterPro" id="IPR001245">
    <property type="entry name" value="Ser-Thr/Tyr_kinase_cat_dom"/>
</dbReference>
<dbReference type="InterPro" id="IPR008266">
    <property type="entry name" value="Tyr_kinase_AS"/>
</dbReference>
<dbReference type="InterPro" id="IPR020635">
    <property type="entry name" value="Tyr_kinase_cat_dom"/>
</dbReference>
<comment type="caution">
    <text evidence="5">The sequence shown here is derived from an EMBL/GenBank/DDBJ whole genome shotgun (WGS) entry which is preliminary data.</text>
</comment>
<evidence type="ECO:0000313" key="5">
    <source>
        <dbReference type="EMBL" id="CAI2187267.1"/>
    </source>
</evidence>
<protein>
    <submittedName>
        <fullName evidence="5">833_t:CDS:1</fullName>
    </submittedName>
</protein>
<dbReference type="PANTHER" id="PTHR44329">
    <property type="entry name" value="SERINE/THREONINE-PROTEIN KINASE TNNI3K-RELATED"/>
    <property type="match status" value="1"/>
</dbReference>
<dbReference type="SUPFAM" id="SSF56112">
    <property type="entry name" value="Protein kinase-like (PK-like)"/>
    <property type="match status" value="1"/>
</dbReference>
<dbReference type="Gene3D" id="1.10.510.10">
    <property type="entry name" value="Transferase(Phosphotransferase) domain 1"/>
    <property type="match status" value="1"/>
</dbReference>
<dbReference type="OrthoDB" id="2384430at2759"/>
<dbReference type="InterPro" id="IPR011009">
    <property type="entry name" value="Kinase-like_dom_sf"/>
</dbReference>
<dbReference type="GO" id="GO:0005524">
    <property type="term" value="F:ATP binding"/>
    <property type="evidence" value="ECO:0007669"/>
    <property type="project" value="UniProtKB-KW"/>
</dbReference>
<proteinExistence type="predicted"/>
<dbReference type="InterPro" id="IPR059179">
    <property type="entry name" value="MLKL-like_MCAfunc"/>
</dbReference>
<dbReference type="PANTHER" id="PTHR44329:SF298">
    <property type="entry name" value="MIXED LINEAGE KINASE DOMAIN-LIKE PROTEIN"/>
    <property type="match status" value="1"/>
</dbReference>
<sequence>MTLLLNELFQKDKKHNNEDPQLTERNSKIPRIDDSSDDKSSRSLPLSSSNCMSEEPLEIKDVLERDFVKDIFNVSQVFEDFAPLIKTFLSIGKEIMEIYELAEHHKELCGFLLQRCNCAMAAVQDLKIRKTENLKFFSKKENKILFEGFINCIRDIKNFIKKISHLSKFKRLFYANNIEENFTDLLTKFDGYMKSLNFSFTIQTRVEVSTIRCDLSQIKEILLRVYGLPDDKSFLNRMELVSEKNKEFQEQSKLPQSLHSIEVNETLLDGSHYQQTNVCPSKRIHKRSSIHENIDYTFSEIDKISSFDHSQIRRQVNILKELKDSEYIIKFFGLAEENSKYYLVTEWMEYGNLSEYYTRFKENMNWKFKTELALDICRGVAYLHECKILHRDIRSTNILINKDHKAKIANFGLSRNFSELTSGNQSHFVDTVRYFAPEKLFDNDKKVPYDSKSLLWEIAELKKPHSDLDTSKLIEGILNRVCKGYHEPFSNSVPDEWKNLVSRAMEYKSVWRPNITDICENLYDLKHSDLKTTFSNEYIRGSTSNVNLLVNNELNNEQTEKVSSFVIIKILSMDDAIREHCSKNGNKQVVWDSFKYHSMVNIEARYWVGYYYYYHGEDIPELQNISKDERIKIAIDIFKETADKGNLLAREEYGKYLLRNI</sequence>
<dbReference type="InterPro" id="IPR051681">
    <property type="entry name" value="Ser/Thr_Kinases-Pseudokinases"/>
</dbReference>
<dbReference type="EMBL" id="CAMKVN010004535">
    <property type="protein sequence ID" value="CAI2187267.1"/>
    <property type="molecule type" value="Genomic_DNA"/>
</dbReference>
<keyword evidence="6" id="KW-1185">Reference proteome</keyword>
<dbReference type="SMART" id="SM00219">
    <property type="entry name" value="TyrKc"/>
    <property type="match status" value="1"/>
</dbReference>
<accession>A0A9W4T0G2</accession>
<dbReference type="GO" id="GO:0007166">
    <property type="term" value="P:cell surface receptor signaling pathway"/>
    <property type="evidence" value="ECO:0007669"/>
    <property type="project" value="InterPro"/>
</dbReference>
<evidence type="ECO:0000259" key="4">
    <source>
        <dbReference type="PROSITE" id="PS50011"/>
    </source>
</evidence>
<dbReference type="InterPro" id="IPR036537">
    <property type="entry name" value="Adaptor_Cbl_N_dom_sf"/>
</dbReference>
<dbReference type="GO" id="GO:0004713">
    <property type="term" value="F:protein tyrosine kinase activity"/>
    <property type="evidence" value="ECO:0007669"/>
    <property type="project" value="InterPro"/>
</dbReference>
<dbReference type="Proteomes" id="UP001153678">
    <property type="component" value="Unassembled WGS sequence"/>
</dbReference>
<dbReference type="Pfam" id="PF07714">
    <property type="entry name" value="PK_Tyr_Ser-Thr"/>
    <property type="match status" value="1"/>
</dbReference>
<gene>
    <name evidence="5" type="ORF">FWILDA_LOCUS12992</name>
</gene>
<keyword evidence="2" id="KW-0067">ATP-binding</keyword>
<reference evidence="5" key="1">
    <citation type="submission" date="2022-08" db="EMBL/GenBank/DDBJ databases">
        <authorList>
            <person name="Kallberg Y."/>
            <person name="Tangrot J."/>
            <person name="Rosling A."/>
        </authorList>
    </citation>
    <scope>NUCLEOTIDE SEQUENCE</scope>
    <source>
        <strain evidence="5">Wild A</strain>
    </source>
</reference>
<dbReference type="AlphaFoldDB" id="A0A9W4T0G2"/>